<dbReference type="AlphaFoldDB" id="A0A2X2T5H0"/>
<name>A0A2X2T5H0_CAPOC</name>
<dbReference type="EMBL" id="UARG01000032">
    <property type="protein sequence ID" value="SQA94415.1"/>
    <property type="molecule type" value="Genomic_DNA"/>
</dbReference>
<organism evidence="1 2">
    <name type="scientific">Capnocytophaga ochracea</name>
    <dbReference type="NCBI Taxonomy" id="1018"/>
    <lineage>
        <taxon>Bacteria</taxon>
        <taxon>Pseudomonadati</taxon>
        <taxon>Bacteroidota</taxon>
        <taxon>Flavobacteriia</taxon>
        <taxon>Flavobacteriales</taxon>
        <taxon>Flavobacteriaceae</taxon>
        <taxon>Capnocytophaga</taxon>
    </lineage>
</organism>
<evidence type="ECO:0000313" key="1">
    <source>
        <dbReference type="EMBL" id="SQA94415.1"/>
    </source>
</evidence>
<protein>
    <submittedName>
        <fullName evidence="1">TonB-linked outer membrane protein, SusC/RagA family</fullName>
    </submittedName>
</protein>
<gene>
    <name evidence="1" type="ORF">NCTC11546_02585</name>
</gene>
<proteinExistence type="predicted"/>
<evidence type="ECO:0000313" key="2">
    <source>
        <dbReference type="Proteomes" id="UP000249891"/>
    </source>
</evidence>
<accession>A0A2X2T5H0</accession>
<dbReference type="Proteomes" id="UP000249891">
    <property type="component" value="Unassembled WGS sequence"/>
</dbReference>
<reference evidence="1 2" key="1">
    <citation type="submission" date="2018-06" db="EMBL/GenBank/DDBJ databases">
        <authorList>
            <consortium name="Pathogen Informatics"/>
            <person name="Doyle S."/>
        </authorList>
    </citation>
    <scope>NUCLEOTIDE SEQUENCE [LARGE SCALE GENOMIC DNA]</scope>
    <source>
        <strain evidence="1 2">NCTC11546</strain>
    </source>
</reference>
<sequence length="128" mass="15033">MLLGKWLINEDRYYTLNQSTFGGKNFNRELFNYWKQEGDDTELPKLSSAYYMRKDTRLLENASYMRLKSISLSYALPQEVIDQMRFFSGVRLYASARNIFTHYQYSGADPEFSNTLSRGGIRLLVNLL</sequence>
<dbReference type="RefSeq" id="WP_252864948.1">
    <property type="nucleotide sequence ID" value="NZ_UARG01000032.1"/>
</dbReference>